<dbReference type="PANTHER" id="PTHR43559:SF3">
    <property type="entry name" value="HYDROLASE YCAC-RELATED"/>
    <property type="match status" value="1"/>
</dbReference>
<dbReference type="AlphaFoldDB" id="A0A2G8REN2"/>
<dbReference type="InterPro" id="IPR000868">
    <property type="entry name" value="Isochorismatase-like_dom"/>
</dbReference>
<comment type="caution">
    <text evidence="2">The sequence shown here is derived from an EMBL/GenBank/DDBJ whole genome shotgun (WGS) entry which is preliminary data.</text>
</comment>
<evidence type="ECO:0000313" key="3">
    <source>
        <dbReference type="Proteomes" id="UP000231259"/>
    </source>
</evidence>
<dbReference type="Pfam" id="PF00857">
    <property type="entry name" value="Isochorismatase"/>
    <property type="match status" value="1"/>
</dbReference>
<dbReference type="Proteomes" id="UP000231259">
    <property type="component" value="Unassembled WGS sequence"/>
</dbReference>
<dbReference type="RefSeq" id="WP_099911082.1">
    <property type="nucleotide sequence ID" value="NZ_AWWI01000070.1"/>
</dbReference>
<dbReference type="Gene3D" id="3.40.50.850">
    <property type="entry name" value="Isochorismatase-like"/>
    <property type="match status" value="1"/>
</dbReference>
<sequence length="210" mass="22580">MTHFISDPDQDIRTTFWFTPEDSALVLIDHQVGTLQLVRNIASDLSLRNTVALAKAAKVLGMPVVLTTSQEDNVQGPLAPALQRILPEAYKRRIQRKGVVNAWADPAFRAAVEATGRRQLVMAGVTTDVCLVFPSISAVRDGFAVQAVLDASGSPFDLSEDMARRRMERAGVVLTATNTMIAELAGDWSGPTGAELVPLIGALAPMQQAD</sequence>
<protein>
    <recommendedName>
        <fullName evidence="1">Isochorismatase-like domain-containing protein</fullName>
    </recommendedName>
</protein>
<dbReference type="PANTHER" id="PTHR43559">
    <property type="entry name" value="HYDROLASE YCAC-RELATED"/>
    <property type="match status" value="1"/>
</dbReference>
<evidence type="ECO:0000313" key="2">
    <source>
        <dbReference type="EMBL" id="PIL20000.1"/>
    </source>
</evidence>
<keyword evidence="3" id="KW-1185">Reference proteome</keyword>
<accession>A0A2G8REN2</accession>
<organism evidence="2 3">
    <name type="scientific">Puniceibacterium antarcticum</name>
    <dbReference type="NCBI Taxonomy" id="1206336"/>
    <lineage>
        <taxon>Bacteria</taxon>
        <taxon>Pseudomonadati</taxon>
        <taxon>Pseudomonadota</taxon>
        <taxon>Alphaproteobacteria</taxon>
        <taxon>Rhodobacterales</taxon>
        <taxon>Paracoccaceae</taxon>
        <taxon>Puniceibacterium</taxon>
    </lineage>
</organism>
<gene>
    <name evidence="2" type="ORF">P775_11635</name>
</gene>
<dbReference type="InterPro" id="IPR036380">
    <property type="entry name" value="Isochorismatase-like_sf"/>
</dbReference>
<evidence type="ECO:0000259" key="1">
    <source>
        <dbReference type="Pfam" id="PF00857"/>
    </source>
</evidence>
<dbReference type="OrthoDB" id="9789777at2"/>
<feature type="domain" description="Isochorismatase-like" evidence="1">
    <location>
        <begin position="23"/>
        <end position="177"/>
    </location>
</feature>
<name>A0A2G8REN2_9RHOB</name>
<reference evidence="2 3" key="1">
    <citation type="submission" date="2013-09" db="EMBL/GenBank/DDBJ databases">
        <title>Genome sequencing of Phaeobacter antarcticus sp. nov. SM1211.</title>
        <authorList>
            <person name="Zhang X.-Y."/>
            <person name="Liu C."/>
            <person name="Chen X.-L."/>
            <person name="Xie B.-B."/>
            <person name="Qin Q.-L."/>
            <person name="Rong J.-C."/>
            <person name="Zhang Y.-Z."/>
        </authorList>
    </citation>
    <scope>NUCLEOTIDE SEQUENCE [LARGE SCALE GENOMIC DNA]</scope>
    <source>
        <strain evidence="2 3">SM1211</strain>
    </source>
</reference>
<dbReference type="EMBL" id="AWWI01000070">
    <property type="protein sequence ID" value="PIL20000.1"/>
    <property type="molecule type" value="Genomic_DNA"/>
</dbReference>
<dbReference type="SUPFAM" id="SSF52499">
    <property type="entry name" value="Isochorismatase-like hydrolases"/>
    <property type="match status" value="1"/>
</dbReference>
<dbReference type="InterPro" id="IPR053152">
    <property type="entry name" value="Hydrolase_YcaC-like"/>
</dbReference>
<proteinExistence type="predicted"/>